<organism evidence="2 3">
    <name type="scientific">Acidithiobacillus thiooxidans</name>
    <name type="common">Thiobacillus thiooxidans</name>
    <dbReference type="NCBI Taxonomy" id="930"/>
    <lineage>
        <taxon>Bacteria</taxon>
        <taxon>Pseudomonadati</taxon>
        <taxon>Pseudomonadota</taxon>
        <taxon>Acidithiobacillia</taxon>
        <taxon>Acidithiobacillales</taxon>
        <taxon>Acidithiobacillaceae</taxon>
        <taxon>Acidithiobacillus</taxon>
    </lineage>
</organism>
<reference evidence="2 3" key="1">
    <citation type="journal article" date="2016" name="Int. J. Mol. Sci.">
        <title>Comparative genomics of the extreme acidophile Acidithiobacillus thiooxidans reveals intraspecific divergence and niche adaptation.</title>
        <authorList>
            <person name="Zhang X."/>
            <person name="Feng X."/>
            <person name="Tao J."/>
            <person name="Ma L."/>
            <person name="Xiao Y."/>
            <person name="Liang Y."/>
            <person name="Liu X."/>
            <person name="Yin H."/>
        </authorList>
    </citation>
    <scope>NUCLEOTIDE SEQUENCE [LARGE SCALE GENOMIC DNA]</scope>
    <source>
        <strain evidence="2 3">A02</strain>
    </source>
</reference>
<feature type="non-terminal residue" evidence="2">
    <location>
        <position position="1159"/>
    </location>
</feature>
<evidence type="ECO:0000313" key="3">
    <source>
        <dbReference type="Proteomes" id="UP000094893"/>
    </source>
</evidence>
<name>A0A1C2HVR2_ACITH</name>
<dbReference type="GO" id="GO:0005524">
    <property type="term" value="F:ATP binding"/>
    <property type="evidence" value="ECO:0007669"/>
    <property type="project" value="InterPro"/>
</dbReference>
<dbReference type="RefSeq" id="WP_065968279.1">
    <property type="nucleotide sequence ID" value="NZ_LWSA01000331.1"/>
</dbReference>
<dbReference type="InterPro" id="IPR027417">
    <property type="entry name" value="P-loop_NTPase"/>
</dbReference>
<dbReference type="SUPFAM" id="SSF52540">
    <property type="entry name" value="P-loop containing nucleoside triphosphate hydrolases"/>
    <property type="match status" value="1"/>
</dbReference>
<evidence type="ECO:0000259" key="1">
    <source>
        <dbReference type="PROSITE" id="PS51192"/>
    </source>
</evidence>
<accession>A0A1C2HVR2</accession>
<protein>
    <recommendedName>
        <fullName evidence="1">Helicase ATP-binding domain-containing protein</fullName>
    </recommendedName>
</protein>
<dbReference type="Proteomes" id="UP000094893">
    <property type="component" value="Unassembled WGS sequence"/>
</dbReference>
<sequence length="1159" mass="129441">MPLIPKDLHSLDADTRTVADAMALLWTSRPRTAVYELIQRWGLKNHTGKAFTQIAVKDAWAQLRRADLLVEHPRRQGYAQLHDKIRSQAYRELLAQHPIAELRSALHRSTNYDPSHSHYGWSFWEEPDAIAILRLAVFSGAPFSDLEAMQKEISRRNDWGTIFYAACMEAFDPVLMERVTPEWRWRMATNALGNLCQRVDPEYLPFFHWTMEQVKTGREAIPGPLRLQLAEVLLHRGEFSQMIDVLKPLKQDAAAEVLRAGICIQQGQWDSAQAEMEAAFKILRKAMGIRARLLPYSLTWIYPLSLLAQKTPKHLDLARKFCLGEAGSRTPSAHDFWGIWVHAINVRLGDAPLEPEAFQAVARIRHPWVHFERAILRAWLRPELRAPTAHFTPDPDHATAVTNARKAFQDCGFTWLDAQFAAAEKAFRNEDPGIPFFVAGGQESWRNVLSSLQSLATDIALVPDAHETRLLWSVHLGPHGTVETIEPLEQKHGQRGWGKPKAISLAKIAGNERLAPQDAQVIRAIRKNHHYARSFWLDRAAALTALIGHPRVVLPENPDILVDVVESPPEITVSREGDGYVMRVEPMLQMDGNEATHGYGLSSDEKREWDALRLITVLRDSPQRLRVIRLTPAQRRAAQLIADRLILPADAQPELQQTLQVLASHFQVQSDHAQAAREVPAESQLRAELSPVGDGLMLRLVVAPLGSEGPRFMPGHGHQQVMAAMKGETVGTRRQLGSEKDYLNAVLDALPFLPPPGRADIVCEWMVEDPEEALNLIERLPHLGAITAIDWPRGKPVRVQTIDVPHLKVAVGSSQDWFSVKGAVTLDEGLVLDLKTLMEAAQGNSRFIPMGEGIYAALTRELRERLNDLAAVAEPEKKGGLRVPPLAASWLDDLLTGTSAEMDAGFRDRIKQLQAAQGLQSALPTDLQATLRPYQEEGYLWAMRLAEAGFGACLADDMGLGKTLQAIAVLLARASNGPALVVAPTSVCGNWRAELERFAPGLHVMVYGAGDRSTILETAGPRDVVIVSYTLLQQAQTQFAARRWYSVVADEAQAIKNATTKRSLALFDLHADFCLALSGTPVENRLTELWSILRFCNPGLLGPQSRFNERFAVPIERDRNRDAQRLLRRLVAPFILRRTKSQVLQDLPPRTEMTLTLTP</sequence>
<dbReference type="SMART" id="SM00487">
    <property type="entry name" value="DEXDc"/>
    <property type="match status" value="1"/>
</dbReference>
<dbReference type="CDD" id="cd18012">
    <property type="entry name" value="DEXQc_arch_SWI2_SNF2"/>
    <property type="match status" value="1"/>
</dbReference>
<dbReference type="AlphaFoldDB" id="A0A1C2HVR2"/>
<gene>
    <name evidence="2" type="ORF">A6P07_19250</name>
</gene>
<comment type="caution">
    <text evidence="2">The sequence shown here is derived from an EMBL/GenBank/DDBJ whole genome shotgun (WGS) entry which is preliminary data.</text>
</comment>
<feature type="domain" description="Helicase ATP-binding" evidence="1">
    <location>
        <begin position="943"/>
        <end position="1099"/>
    </location>
</feature>
<dbReference type="EMBL" id="LWSA01000331">
    <property type="protein sequence ID" value="OCX67838.1"/>
    <property type="molecule type" value="Genomic_DNA"/>
</dbReference>
<dbReference type="InterPro" id="IPR038718">
    <property type="entry name" value="SNF2-like_sf"/>
</dbReference>
<dbReference type="Pfam" id="PF00176">
    <property type="entry name" value="SNF2-rel_dom"/>
    <property type="match status" value="1"/>
</dbReference>
<dbReference type="InterPro" id="IPR014001">
    <property type="entry name" value="Helicase_ATP-bd"/>
</dbReference>
<dbReference type="Gene3D" id="3.40.50.10810">
    <property type="entry name" value="Tandem AAA-ATPase domain"/>
    <property type="match status" value="1"/>
</dbReference>
<evidence type="ECO:0000313" key="2">
    <source>
        <dbReference type="EMBL" id="OCX67838.1"/>
    </source>
</evidence>
<dbReference type="PROSITE" id="PS51192">
    <property type="entry name" value="HELICASE_ATP_BIND_1"/>
    <property type="match status" value="1"/>
</dbReference>
<proteinExistence type="predicted"/>
<dbReference type="InterPro" id="IPR000330">
    <property type="entry name" value="SNF2_N"/>
</dbReference>
<dbReference type="PANTHER" id="PTHR10799">
    <property type="entry name" value="SNF2/RAD54 HELICASE FAMILY"/>
    <property type="match status" value="1"/>
</dbReference>